<evidence type="ECO:0000256" key="1">
    <source>
        <dbReference type="ARBA" id="ARBA00022801"/>
    </source>
</evidence>
<dbReference type="InterPro" id="IPR036526">
    <property type="entry name" value="C-N_Hydrolase_sf"/>
</dbReference>
<dbReference type="Pfam" id="PF00795">
    <property type="entry name" value="CN_hydrolase"/>
    <property type="match status" value="1"/>
</dbReference>
<dbReference type="EMBL" id="REFY01000005">
    <property type="protein sequence ID" value="RQG88075.1"/>
    <property type="molecule type" value="Genomic_DNA"/>
</dbReference>
<proteinExistence type="predicted"/>
<protein>
    <submittedName>
        <fullName evidence="3">Carbon-nitrogen hydrolase family protein</fullName>
    </submittedName>
</protein>
<keyword evidence="1 3" id="KW-0378">Hydrolase</keyword>
<name>A0A3N6MTE7_9EURY</name>
<evidence type="ECO:0000313" key="3">
    <source>
        <dbReference type="EMBL" id="RQG88075.1"/>
    </source>
</evidence>
<dbReference type="InterPro" id="IPR050345">
    <property type="entry name" value="Aliph_Amidase/BUP"/>
</dbReference>
<dbReference type="Gene3D" id="3.60.110.10">
    <property type="entry name" value="Carbon-nitrogen hydrolase"/>
    <property type="match status" value="1"/>
</dbReference>
<dbReference type="SUPFAM" id="SSF56317">
    <property type="entry name" value="Carbon-nitrogen hydrolase"/>
    <property type="match status" value="1"/>
</dbReference>
<dbReference type="PROSITE" id="PS50263">
    <property type="entry name" value="CN_HYDROLASE"/>
    <property type="match status" value="1"/>
</dbReference>
<sequence length="265" mass="30032">MRLTVCELPDNRSRFIDSWRGLCDHVETERSELVLLPEMPFSRWLPMKQGGSEEKWGDAVEAHDDWMDRMNELAPATVLGSRPTHSEGRRLNEGFVWTESSGSRLVHQKTFLPDDGPWFWEGSWYERGEDDFSLVECASAKCGFLICTEIWGAEQARKYGHDGAHLIVNPRVTEPQRREQWRAGTQAISTISGSFVASSNRVTIPTESVEEIPFGGNGWIVDPDGTVLAETSRNQPFVTVEIDISVAEKAKKTYPRPAFEGMERR</sequence>
<dbReference type="InterPro" id="IPR003010">
    <property type="entry name" value="C-N_Hydrolase"/>
</dbReference>
<dbReference type="RefSeq" id="WP_243641435.1">
    <property type="nucleotide sequence ID" value="NZ_REFY01000005.1"/>
</dbReference>
<comment type="caution">
    <text evidence="3">The sequence shown here is derived from an EMBL/GenBank/DDBJ whole genome shotgun (WGS) entry which is preliminary data.</text>
</comment>
<gene>
    <name evidence="3" type="ORF">EA462_14600</name>
</gene>
<accession>A0A3N6MTE7</accession>
<evidence type="ECO:0000259" key="2">
    <source>
        <dbReference type="PROSITE" id="PS50263"/>
    </source>
</evidence>
<organism evidence="3 4">
    <name type="scientific">Natrarchaeobius halalkaliphilus</name>
    <dbReference type="NCBI Taxonomy" id="1679091"/>
    <lineage>
        <taxon>Archaea</taxon>
        <taxon>Methanobacteriati</taxon>
        <taxon>Methanobacteriota</taxon>
        <taxon>Stenosarchaea group</taxon>
        <taxon>Halobacteria</taxon>
        <taxon>Halobacteriales</taxon>
        <taxon>Natrialbaceae</taxon>
        <taxon>Natrarchaeobius</taxon>
    </lineage>
</organism>
<reference evidence="3 4" key="1">
    <citation type="submission" date="2018-10" db="EMBL/GenBank/DDBJ databases">
        <title>Natrarchaeobius chitinivorans gen. nov., sp. nov., and Natrarchaeobius haloalkaliphilus sp. nov., alkaliphilic, chitin-utilizing haloarchaea from hypersaline alkaline lakes.</title>
        <authorList>
            <person name="Sorokin D.Y."/>
            <person name="Elcheninov A.G."/>
            <person name="Kostrikina N.A."/>
            <person name="Bale N.J."/>
            <person name="Sinninghe Damste J.S."/>
            <person name="Khijniak T.V."/>
            <person name="Kublanov I.V."/>
            <person name="Toshchakov S.V."/>
        </authorList>
    </citation>
    <scope>NUCLEOTIDE SEQUENCE [LARGE SCALE GENOMIC DNA]</scope>
    <source>
        <strain evidence="3 4">AArcht-Sl</strain>
    </source>
</reference>
<dbReference type="AlphaFoldDB" id="A0A3N6MTE7"/>
<keyword evidence="4" id="KW-1185">Reference proteome</keyword>
<dbReference type="GO" id="GO:0016811">
    <property type="term" value="F:hydrolase activity, acting on carbon-nitrogen (but not peptide) bonds, in linear amides"/>
    <property type="evidence" value="ECO:0007669"/>
    <property type="project" value="UniProtKB-ARBA"/>
</dbReference>
<evidence type="ECO:0000313" key="4">
    <source>
        <dbReference type="Proteomes" id="UP000273828"/>
    </source>
</evidence>
<dbReference type="CDD" id="cd07197">
    <property type="entry name" value="nitrilase"/>
    <property type="match status" value="1"/>
</dbReference>
<feature type="domain" description="CN hydrolase" evidence="2">
    <location>
        <begin position="1"/>
        <end position="244"/>
    </location>
</feature>
<dbReference type="PANTHER" id="PTHR43674:SF2">
    <property type="entry name" value="BETA-UREIDOPROPIONASE"/>
    <property type="match status" value="1"/>
</dbReference>
<dbReference type="Proteomes" id="UP000273828">
    <property type="component" value="Unassembled WGS sequence"/>
</dbReference>
<dbReference type="PANTHER" id="PTHR43674">
    <property type="entry name" value="NITRILASE C965.09-RELATED"/>
    <property type="match status" value="1"/>
</dbReference>